<dbReference type="RefSeq" id="WP_090629392.1">
    <property type="nucleotide sequence ID" value="NZ_CVRB01000001.1"/>
</dbReference>
<name>A0A0U1NQ80_9BACI</name>
<sequence>MLNPSQFIFNGDINVQTMQRQCGIFIGERNNAIGWSAHGKENSVIGGISGRSNLLLHNVSILNDPDFIDTPIDDRDVNICFDNLSDEDQTTNLTLEQINVNTMFQNSSVFLGNSHVTGIDGNEKVNYSQGSLFGNHNQLLNNFNLNNDQDVIDGIMEDQDIKITNINKQ</sequence>
<dbReference type="Proteomes" id="UP000199087">
    <property type="component" value="Unassembled WGS sequence"/>
</dbReference>
<dbReference type="AlphaFoldDB" id="A0A0U1NQ80"/>
<dbReference type="OrthoDB" id="2928548at2"/>
<keyword evidence="2" id="KW-1185">Reference proteome</keyword>
<proteinExistence type="predicted"/>
<evidence type="ECO:0000313" key="2">
    <source>
        <dbReference type="Proteomes" id="UP000199087"/>
    </source>
</evidence>
<organism evidence="1 2">
    <name type="scientific">Neobacillus massiliamazoniensis</name>
    <dbReference type="NCBI Taxonomy" id="1499688"/>
    <lineage>
        <taxon>Bacteria</taxon>
        <taxon>Bacillati</taxon>
        <taxon>Bacillota</taxon>
        <taxon>Bacilli</taxon>
        <taxon>Bacillales</taxon>
        <taxon>Bacillaceae</taxon>
        <taxon>Neobacillus</taxon>
    </lineage>
</organism>
<dbReference type="EMBL" id="CVRB01000001">
    <property type="protein sequence ID" value="CRK80201.1"/>
    <property type="molecule type" value="Genomic_DNA"/>
</dbReference>
<protein>
    <submittedName>
        <fullName evidence="1">Uncharacterized protein</fullName>
    </submittedName>
</protein>
<accession>A0A0U1NQ80</accession>
<dbReference type="STRING" id="1499688.BN000_00082"/>
<gene>
    <name evidence="1" type="ORF">BN000_00082</name>
</gene>
<reference evidence="2" key="1">
    <citation type="submission" date="2015-05" db="EMBL/GenBank/DDBJ databases">
        <authorList>
            <person name="Urmite Genomes"/>
        </authorList>
    </citation>
    <scope>NUCLEOTIDE SEQUENCE [LARGE SCALE GENOMIC DNA]</scope>
    <source>
        <strain evidence="2">LF1</strain>
    </source>
</reference>
<evidence type="ECO:0000313" key="1">
    <source>
        <dbReference type="EMBL" id="CRK80201.1"/>
    </source>
</evidence>